<feature type="signal peptide" evidence="1">
    <location>
        <begin position="1"/>
        <end position="23"/>
    </location>
</feature>
<dbReference type="AlphaFoldDB" id="A0A4R5V447"/>
<proteinExistence type="predicted"/>
<evidence type="ECO:0000256" key="1">
    <source>
        <dbReference type="SAM" id="SignalP"/>
    </source>
</evidence>
<reference evidence="2 3" key="1">
    <citation type="submission" date="2019-03" db="EMBL/GenBank/DDBJ databases">
        <title>Algoriphagus aquimaris sp. nov., isolated form marine sediment in Pohang, Korea.</title>
        <authorList>
            <person name="Kim J."/>
            <person name="Yoon S.-H."/>
            <person name="Lee S.-S."/>
        </authorList>
    </citation>
    <scope>NUCLEOTIDE SEQUENCE [LARGE SCALE GENOMIC DNA]</scope>
    <source>
        <strain evidence="2 3">F21</strain>
    </source>
</reference>
<accession>A0A4R5V447</accession>
<dbReference type="RefSeq" id="WP_100628394.1">
    <property type="nucleotide sequence ID" value="NZ_SMUW01000030.1"/>
</dbReference>
<protein>
    <submittedName>
        <fullName evidence="2">Uncharacterized protein</fullName>
    </submittedName>
</protein>
<comment type="caution">
    <text evidence="2">The sequence shown here is derived from an EMBL/GenBank/DDBJ whole genome shotgun (WGS) entry which is preliminary data.</text>
</comment>
<gene>
    <name evidence="2" type="ORF">E1898_06435</name>
</gene>
<keyword evidence="3" id="KW-1185">Reference proteome</keyword>
<dbReference type="EMBL" id="SMUW01000030">
    <property type="protein sequence ID" value="TDK46678.1"/>
    <property type="molecule type" value="Genomic_DNA"/>
</dbReference>
<organism evidence="2 3">
    <name type="scientific">Algoriphagus formosus</name>
    <dbReference type="NCBI Taxonomy" id="2007308"/>
    <lineage>
        <taxon>Bacteria</taxon>
        <taxon>Pseudomonadati</taxon>
        <taxon>Bacteroidota</taxon>
        <taxon>Cytophagia</taxon>
        <taxon>Cytophagales</taxon>
        <taxon>Cyclobacteriaceae</taxon>
        <taxon>Algoriphagus</taxon>
    </lineage>
</organism>
<name>A0A4R5V447_9BACT</name>
<dbReference type="Proteomes" id="UP000295438">
    <property type="component" value="Unassembled WGS sequence"/>
</dbReference>
<sequence length="148" mass="16981">MKTIRLQAITFLMAIFFLSSCSCQPEDILKIAFKGMEKMVGDGFVPSDEIRALGDFQGTSVNLKRTNDESIIILKLENGDPKLLGEYPEVLARKCAEIYLRDFENSENYEKIVVQFIQTDPFNPDNFAMQEHEFQTKDFLETTNLKPL</sequence>
<evidence type="ECO:0000313" key="2">
    <source>
        <dbReference type="EMBL" id="TDK46678.1"/>
    </source>
</evidence>
<dbReference type="PROSITE" id="PS51257">
    <property type="entry name" value="PROKAR_LIPOPROTEIN"/>
    <property type="match status" value="1"/>
</dbReference>
<keyword evidence="1" id="KW-0732">Signal</keyword>
<feature type="chain" id="PRO_5020229733" evidence="1">
    <location>
        <begin position="24"/>
        <end position="148"/>
    </location>
</feature>
<evidence type="ECO:0000313" key="3">
    <source>
        <dbReference type="Proteomes" id="UP000295438"/>
    </source>
</evidence>